<feature type="compositionally biased region" description="Basic and acidic residues" evidence="1">
    <location>
        <begin position="13"/>
        <end position="25"/>
    </location>
</feature>
<dbReference type="GeneID" id="85315948"/>
<name>A0AAJ0BYH0_9PEZI</name>
<dbReference type="AlphaFoldDB" id="A0AAJ0BYH0"/>
<feature type="compositionally biased region" description="Polar residues" evidence="1">
    <location>
        <begin position="157"/>
        <end position="166"/>
    </location>
</feature>
<dbReference type="RefSeq" id="XP_060283021.1">
    <property type="nucleotide sequence ID" value="XM_060432761.1"/>
</dbReference>
<accession>A0AAJ0BYH0</accession>
<keyword evidence="3" id="KW-1185">Reference proteome</keyword>
<gene>
    <name evidence="2" type="ORF">QBC33DRAFT_620093</name>
</gene>
<feature type="compositionally biased region" description="Low complexity" evidence="1">
    <location>
        <begin position="208"/>
        <end position="231"/>
    </location>
</feature>
<proteinExistence type="predicted"/>
<feature type="region of interest" description="Disordered" evidence="1">
    <location>
        <begin position="157"/>
        <end position="231"/>
    </location>
</feature>
<dbReference type="Proteomes" id="UP001244011">
    <property type="component" value="Unassembled WGS sequence"/>
</dbReference>
<feature type="compositionally biased region" description="Polar residues" evidence="1">
    <location>
        <begin position="251"/>
        <end position="267"/>
    </location>
</feature>
<comment type="caution">
    <text evidence="2">The sequence shown here is derived from an EMBL/GenBank/DDBJ whole genome shotgun (WGS) entry which is preliminary data.</text>
</comment>
<sequence length="470" mass="50378">MSVFSMIRRGRQAAKEHKTKQAEKQKLEEAKVPYRHIPKHAAIDALSGGPATWRENDRPKILEQNRRRSAMTANGVGMGGMMTPIHTGMPRVNSALSHVSYPSVYASPVVQMPRTYSYNSIHPGWNNQGGEVIYSHIGPRGGSVKGKEVERVMVDSSYASRSSSKGLNRPSAIDSFLANSHPATSPVESSTSSTSSQDDLEMKPVKHASASLAASASTYSVATTTPANTRPAPEAEYFHRLHPSHSRRISDPSTSNQARGTYVSQRQGGPRVTSLPASVAGIPPVPALPQMQVGYPLSLHTSSPYVTPAFSAATPSSLFMDDYVPRSPSLGPKTASPARTPLPEEVAGPIPGDELEPPALPAITTPILSHKKGRISKSTRFTELETISSNISAPTLDTRAPSPAPETIRKTVTHVAVLPTEFDESILPEPRNPIPPATRKPGKLTKNAGPKLVKKNRWSLRSGKSTAVAG</sequence>
<protein>
    <submittedName>
        <fullName evidence="2">Uncharacterized protein</fullName>
    </submittedName>
</protein>
<reference evidence="2" key="1">
    <citation type="submission" date="2023-06" db="EMBL/GenBank/DDBJ databases">
        <title>Genome-scale phylogeny and comparative genomics of the fungal order Sordariales.</title>
        <authorList>
            <consortium name="Lawrence Berkeley National Laboratory"/>
            <person name="Hensen N."/>
            <person name="Bonometti L."/>
            <person name="Westerberg I."/>
            <person name="Brannstrom I.O."/>
            <person name="Guillou S."/>
            <person name="Cros-Aarteil S."/>
            <person name="Calhoun S."/>
            <person name="Haridas S."/>
            <person name="Kuo A."/>
            <person name="Mondo S."/>
            <person name="Pangilinan J."/>
            <person name="Riley R."/>
            <person name="Labutti K."/>
            <person name="Andreopoulos B."/>
            <person name="Lipzen A."/>
            <person name="Chen C."/>
            <person name="Yanf M."/>
            <person name="Daum C."/>
            <person name="Ng V."/>
            <person name="Clum A."/>
            <person name="Steindorff A."/>
            <person name="Ohm R."/>
            <person name="Martin F."/>
            <person name="Silar P."/>
            <person name="Natvig D."/>
            <person name="Lalanne C."/>
            <person name="Gautier V."/>
            <person name="Ament-Velasquez S.L."/>
            <person name="Kruys A."/>
            <person name="Hutchinson M.I."/>
            <person name="Powell A.J."/>
            <person name="Barry K."/>
            <person name="Miller A.N."/>
            <person name="Grigoriev I.V."/>
            <person name="Debuchy R."/>
            <person name="Gladieux P."/>
            <person name="Thoren M.H."/>
            <person name="Johannesson H."/>
        </authorList>
    </citation>
    <scope>NUCLEOTIDE SEQUENCE</scope>
    <source>
        <strain evidence="2">8032-3</strain>
    </source>
</reference>
<evidence type="ECO:0000256" key="1">
    <source>
        <dbReference type="SAM" id="MobiDB-lite"/>
    </source>
</evidence>
<organism evidence="2 3">
    <name type="scientific">Phialemonium atrogriseum</name>
    <dbReference type="NCBI Taxonomy" id="1093897"/>
    <lineage>
        <taxon>Eukaryota</taxon>
        <taxon>Fungi</taxon>
        <taxon>Dikarya</taxon>
        <taxon>Ascomycota</taxon>
        <taxon>Pezizomycotina</taxon>
        <taxon>Sordariomycetes</taxon>
        <taxon>Sordariomycetidae</taxon>
        <taxon>Cephalothecales</taxon>
        <taxon>Cephalothecaceae</taxon>
        <taxon>Phialemonium</taxon>
    </lineage>
</organism>
<feature type="region of interest" description="Disordered" evidence="1">
    <location>
        <begin position="243"/>
        <end position="274"/>
    </location>
</feature>
<dbReference type="EMBL" id="MU839010">
    <property type="protein sequence ID" value="KAK1766808.1"/>
    <property type="molecule type" value="Genomic_DNA"/>
</dbReference>
<evidence type="ECO:0000313" key="3">
    <source>
        <dbReference type="Proteomes" id="UP001244011"/>
    </source>
</evidence>
<feature type="compositionally biased region" description="Polar residues" evidence="1">
    <location>
        <begin position="177"/>
        <end position="188"/>
    </location>
</feature>
<feature type="region of interest" description="Disordered" evidence="1">
    <location>
        <begin position="423"/>
        <end position="470"/>
    </location>
</feature>
<feature type="region of interest" description="Disordered" evidence="1">
    <location>
        <begin position="1"/>
        <end position="25"/>
    </location>
</feature>
<evidence type="ECO:0000313" key="2">
    <source>
        <dbReference type="EMBL" id="KAK1766808.1"/>
    </source>
</evidence>